<dbReference type="SUPFAM" id="SSF46458">
    <property type="entry name" value="Globin-like"/>
    <property type="match status" value="1"/>
</dbReference>
<organism evidence="3 4">
    <name type="scientific">Lachancea lanzarotensis</name>
    <dbReference type="NCBI Taxonomy" id="1245769"/>
    <lineage>
        <taxon>Eukaryota</taxon>
        <taxon>Fungi</taxon>
        <taxon>Dikarya</taxon>
        <taxon>Ascomycota</taxon>
        <taxon>Saccharomycotina</taxon>
        <taxon>Saccharomycetes</taxon>
        <taxon>Saccharomycetales</taxon>
        <taxon>Saccharomycetaceae</taxon>
        <taxon>Lachancea</taxon>
    </lineage>
</organism>
<dbReference type="GeneID" id="34686687"/>
<feature type="compositionally biased region" description="Polar residues" evidence="1">
    <location>
        <begin position="145"/>
        <end position="170"/>
    </location>
</feature>
<dbReference type="EMBL" id="LN736366">
    <property type="protein sequence ID" value="CEP63191.1"/>
    <property type="molecule type" value="Genomic_DNA"/>
</dbReference>
<dbReference type="GO" id="GO:0019825">
    <property type="term" value="F:oxygen binding"/>
    <property type="evidence" value="ECO:0007669"/>
    <property type="project" value="InterPro"/>
</dbReference>
<name>A0A0C7MTB1_9SACH</name>
<evidence type="ECO:0000313" key="3">
    <source>
        <dbReference type="EMBL" id="CEP63191.1"/>
    </source>
</evidence>
<evidence type="ECO:0000313" key="4">
    <source>
        <dbReference type="Proteomes" id="UP000054304"/>
    </source>
</evidence>
<dbReference type="Proteomes" id="UP000054304">
    <property type="component" value="Unassembled WGS sequence"/>
</dbReference>
<dbReference type="GO" id="GO:0008941">
    <property type="term" value="F:nitric oxide dioxygenase NAD(P)H activity"/>
    <property type="evidence" value="ECO:0007669"/>
    <property type="project" value="TreeGrafter"/>
</dbReference>
<dbReference type="RefSeq" id="XP_022629412.1">
    <property type="nucleotide sequence ID" value="XM_022771513.1"/>
</dbReference>
<gene>
    <name evidence="3" type="ORF">LALA0_S07e04522g</name>
</gene>
<keyword evidence="4" id="KW-1185">Reference proteome</keyword>
<dbReference type="GO" id="GO:0020037">
    <property type="term" value="F:heme binding"/>
    <property type="evidence" value="ECO:0007669"/>
    <property type="project" value="InterPro"/>
</dbReference>
<accession>A0A0C7MTB1</accession>
<dbReference type="OrthoDB" id="436496at2759"/>
<proteinExistence type="predicted"/>
<dbReference type="PANTHER" id="PTHR43396:SF6">
    <property type="entry name" value="ABL201WP"/>
    <property type="match status" value="1"/>
</dbReference>
<evidence type="ECO:0000256" key="1">
    <source>
        <dbReference type="SAM" id="MobiDB-lite"/>
    </source>
</evidence>
<dbReference type="AlphaFoldDB" id="A0A0C7MTB1"/>
<dbReference type="PROSITE" id="PS01033">
    <property type="entry name" value="GLOBIN"/>
    <property type="match status" value="1"/>
</dbReference>
<dbReference type="InterPro" id="IPR009050">
    <property type="entry name" value="Globin-like_sf"/>
</dbReference>
<dbReference type="Gene3D" id="1.10.490.10">
    <property type="entry name" value="Globins"/>
    <property type="match status" value="1"/>
</dbReference>
<feature type="compositionally biased region" description="Low complexity" evidence="1">
    <location>
        <begin position="388"/>
        <end position="399"/>
    </location>
</feature>
<dbReference type="PANTHER" id="PTHR43396">
    <property type="entry name" value="FLAVOHEMOPROTEIN"/>
    <property type="match status" value="1"/>
</dbReference>
<sequence length="449" mass="49035">MSSKPFFNTLDRSQIDFIATEQESIPECELGIPGHSRTSGEHYASYRDSLVTSETSQSIFSDGISRPTRSLNSLENFERLSSVSSGSSRGTDMSHGARYKIVLKLTSREVSLLRSSWTVMLNDDVPNDKFRSTIRRLLHNLAPQSWSGAGNASTNSFRAHRQSTSTNSSRMPPHVFGSGHSLKGHTPRGSVSSASTNASGAGATSNLSFKHASVPPLGPKSSTPFATETVGSAAFASSIFCSQFYGNLMYMEPSIEQMFPSIRHQAVAFAGVLTMAVNNLDDLSTLEAYLSSLGKRHSRILAIEPFHFELMGMAFLKTIKERFGHHSTLELEETWSRLYSFLANSILQFGIDPVLKIDALNNEIVFPVPDLVKGLPTTKAPLWPPATTPATTPSTQKPSIDTNTTASTHVPRARTIKRITAVKNPETIPARSLYTNTKGRASDKECVIM</sequence>
<feature type="domain" description="Globin" evidence="2">
    <location>
        <begin position="224"/>
        <end position="351"/>
    </location>
</feature>
<dbReference type="CDD" id="cd01040">
    <property type="entry name" value="Mb-like"/>
    <property type="match status" value="1"/>
</dbReference>
<evidence type="ECO:0000259" key="2">
    <source>
        <dbReference type="PROSITE" id="PS01033"/>
    </source>
</evidence>
<dbReference type="Pfam" id="PF00042">
    <property type="entry name" value="Globin"/>
    <property type="match status" value="1"/>
</dbReference>
<dbReference type="GO" id="GO:0071500">
    <property type="term" value="P:cellular response to nitrosative stress"/>
    <property type="evidence" value="ECO:0007669"/>
    <property type="project" value="TreeGrafter"/>
</dbReference>
<dbReference type="GO" id="GO:0046210">
    <property type="term" value="P:nitric oxide catabolic process"/>
    <property type="evidence" value="ECO:0007669"/>
    <property type="project" value="TreeGrafter"/>
</dbReference>
<reference evidence="3 4" key="1">
    <citation type="submission" date="2014-12" db="EMBL/GenBank/DDBJ databases">
        <authorList>
            <person name="Neuveglise Cecile"/>
        </authorList>
    </citation>
    <scope>NUCLEOTIDE SEQUENCE [LARGE SCALE GENOMIC DNA]</scope>
    <source>
        <strain evidence="3 4">CBS 12615</strain>
    </source>
</reference>
<dbReference type="InterPro" id="IPR000971">
    <property type="entry name" value="Globin"/>
</dbReference>
<dbReference type="HOGENOM" id="CLU_035143_1_0_1"/>
<protein>
    <submittedName>
        <fullName evidence="3">LALA0S07e04522g1_1</fullName>
    </submittedName>
</protein>
<dbReference type="InterPro" id="IPR044399">
    <property type="entry name" value="Mb-like_M"/>
</dbReference>
<feature type="region of interest" description="Disordered" evidence="1">
    <location>
        <begin position="145"/>
        <end position="199"/>
    </location>
</feature>
<feature type="region of interest" description="Disordered" evidence="1">
    <location>
        <begin position="382"/>
        <end position="409"/>
    </location>
</feature>
<dbReference type="InterPro" id="IPR012292">
    <property type="entry name" value="Globin/Proto"/>
</dbReference>
<dbReference type="GO" id="GO:0071949">
    <property type="term" value="F:FAD binding"/>
    <property type="evidence" value="ECO:0007669"/>
    <property type="project" value="TreeGrafter"/>
</dbReference>